<evidence type="ECO:0000256" key="3">
    <source>
        <dbReference type="ARBA" id="ARBA00022723"/>
    </source>
</evidence>
<keyword evidence="5 9" id="KW-0862">Zinc</keyword>
<dbReference type="Proteomes" id="UP000481153">
    <property type="component" value="Unassembled WGS sequence"/>
</dbReference>
<evidence type="ECO:0000313" key="13">
    <source>
        <dbReference type="Proteomes" id="UP000481153"/>
    </source>
</evidence>
<dbReference type="VEuPathDB" id="FungiDB:AeMF1_000918"/>
<evidence type="ECO:0000256" key="7">
    <source>
        <dbReference type="ARBA" id="ARBA00024603"/>
    </source>
</evidence>
<evidence type="ECO:0000256" key="9">
    <source>
        <dbReference type="RuleBase" id="RU003435"/>
    </source>
</evidence>
<comment type="catalytic activity">
    <reaction evidence="7">
        <text>Hydrolysis of oligopeptides, with broad specificity. Gly or Ala commonly occur as P1 or P1' residues, but more distant residues are also important, as is shown by the fact that Z-Gly-Pro-Gly-|-Gly-Pro-Ala is cleaved, but not Z-(Gly)(5).</text>
        <dbReference type="EC" id="3.4.24.70"/>
    </reaction>
</comment>
<dbReference type="Pfam" id="PF19310">
    <property type="entry name" value="TOP_N"/>
    <property type="match status" value="1"/>
</dbReference>
<dbReference type="GO" id="GO:0006518">
    <property type="term" value="P:peptide metabolic process"/>
    <property type="evidence" value="ECO:0007669"/>
    <property type="project" value="TreeGrafter"/>
</dbReference>
<evidence type="ECO:0000256" key="4">
    <source>
        <dbReference type="ARBA" id="ARBA00022801"/>
    </source>
</evidence>
<keyword evidence="6 9" id="KW-0482">Metalloprotease</keyword>
<accession>A0A6G0XMV3</accession>
<evidence type="ECO:0000256" key="5">
    <source>
        <dbReference type="ARBA" id="ARBA00022833"/>
    </source>
</evidence>
<dbReference type="InterPro" id="IPR024077">
    <property type="entry name" value="Neurolysin/TOP_dom2"/>
</dbReference>
<dbReference type="PANTHER" id="PTHR11804">
    <property type="entry name" value="PROTEASE M3 THIMET OLIGOPEPTIDASE-RELATED"/>
    <property type="match status" value="1"/>
</dbReference>
<sequence>MVNPLTRCLEDYALPPFAQLRVSDIVPAIRTAIREYALDLNAIEDDLSFFQDDITWESVMDRLEIIDDPLNRLWRIVVHLQGVSNSAELREAKAEIQAEALAIQSRRQQSVEIFEAMLELRDGPQWEALTSEQQRVLDSAILEMKLHGVALTGGAKERFNDVNVRLKDLADLFNDNLLDATKSTYIILHERCDVEGLPDSMLAVFARDAAAAGYEGATAENGPWKLLLDIKSALPVLKSCSNVATREKVYCAHRTRASDGPFDNTPVILETLQLRQERANLLGYASFAEMNLADKMAPTVDVVQEMLRELRDKCFAVASVEMRELQAFAAARGQQMPIKPWDYAYWGEQMQRAKYDVDNESVRPYFPMATVLGKLFDFLAKIFGIRIETAAVSEETWHPDVQYYQIRATEEPGEPVIAQFYLDLYARPGEKRSGAWIEVVAGRSRVLRSEKAHVRLPVFALMFNYSPPVDDKPYLMTFVEVQSLFVMFGFGLRIGLTAAEHTAATRPHGIEWDAAGYSSQFMQNFCFHRETLQALSSHVETGEPLPDELFDRITKASTFMRASLFAHKFLEISAYDLALHHEFDPHSSADAMFDLFRRKSQEVTLRPPFHEDKYICALEHIFPGHYPSTYYSYVWSEMLAADAYACFADAKSEEEWTGLGRKFRYTMLALAGPNHPMEAFEKFRGRLPSTEGLLKQYGLE</sequence>
<dbReference type="InterPro" id="IPR045090">
    <property type="entry name" value="Pept_M3A_M3B"/>
</dbReference>
<dbReference type="Gene3D" id="3.40.390.10">
    <property type="entry name" value="Collagenase (Catalytic Domain)"/>
    <property type="match status" value="1"/>
</dbReference>
<gene>
    <name evidence="12" type="ORF">Ae201684_003121</name>
</gene>
<dbReference type="Gene3D" id="1.10.1370.10">
    <property type="entry name" value="Neurolysin, domain 3"/>
    <property type="match status" value="1"/>
</dbReference>
<dbReference type="AlphaFoldDB" id="A0A6G0XMV3"/>
<dbReference type="GO" id="GO:0004222">
    <property type="term" value="F:metalloendopeptidase activity"/>
    <property type="evidence" value="ECO:0007669"/>
    <property type="project" value="UniProtKB-EC"/>
</dbReference>
<reference evidence="12 13" key="1">
    <citation type="submission" date="2019-07" db="EMBL/GenBank/DDBJ databases">
        <title>Genomics analysis of Aphanomyces spp. identifies a new class of oomycete effector associated with host adaptation.</title>
        <authorList>
            <person name="Gaulin E."/>
        </authorList>
    </citation>
    <scope>NUCLEOTIDE SEQUENCE [LARGE SCALE GENOMIC DNA]</scope>
    <source>
        <strain evidence="12 13">ATCC 201684</strain>
    </source>
</reference>
<keyword evidence="4 9" id="KW-0378">Hydrolase</keyword>
<evidence type="ECO:0000256" key="2">
    <source>
        <dbReference type="ARBA" id="ARBA00022670"/>
    </source>
</evidence>
<dbReference type="CDD" id="cd06456">
    <property type="entry name" value="M3A_DCP"/>
    <property type="match status" value="1"/>
</dbReference>
<comment type="cofactor">
    <cofactor evidence="9">
        <name>Zn(2+)</name>
        <dbReference type="ChEBI" id="CHEBI:29105"/>
    </cofactor>
    <text evidence="9">Binds 1 zinc ion.</text>
</comment>
<dbReference type="EMBL" id="VJMJ01000035">
    <property type="protein sequence ID" value="KAF0741751.1"/>
    <property type="molecule type" value="Genomic_DNA"/>
</dbReference>
<proteinExistence type="inferred from homology"/>
<dbReference type="InterPro" id="IPR024079">
    <property type="entry name" value="MetalloPept_cat_dom_sf"/>
</dbReference>
<evidence type="ECO:0000256" key="8">
    <source>
        <dbReference type="ARBA" id="ARBA00026100"/>
    </source>
</evidence>
<dbReference type="EC" id="3.4.24.70" evidence="8"/>
<dbReference type="Pfam" id="PF01432">
    <property type="entry name" value="Peptidase_M3"/>
    <property type="match status" value="1"/>
</dbReference>
<evidence type="ECO:0000259" key="11">
    <source>
        <dbReference type="Pfam" id="PF19310"/>
    </source>
</evidence>
<evidence type="ECO:0000259" key="10">
    <source>
        <dbReference type="Pfam" id="PF01432"/>
    </source>
</evidence>
<evidence type="ECO:0000256" key="1">
    <source>
        <dbReference type="ARBA" id="ARBA00006040"/>
    </source>
</evidence>
<protein>
    <recommendedName>
        <fullName evidence="8">oligopeptidase A</fullName>
        <ecNumber evidence="8">3.4.24.70</ecNumber>
    </recommendedName>
</protein>
<dbReference type="InterPro" id="IPR034005">
    <property type="entry name" value="M3A_DCP"/>
</dbReference>
<comment type="caution">
    <text evidence="12">The sequence shown here is derived from an EMBL/GenBank/DDBJ whole genome shotgun (WGS) entry which is preliminary data.</text>
</comment>
<dbReference type="InterPro" id="IPR001567">
    <property type="entry name" value="Pept_M3A_M3B_dom"/>
</dbReference>
<evidence type="ECO:0000313" key="12">
    <source>
        <dbReference type="EMBL" id="KAF0741751.1"/>
    </source>
</evidence>
<keyword evidence="2 9" id="KW-0645">Protease</keyword>
<dbReference type="Gene3D" id="1.10.1370.40">
    <property type="match status" value="1"/>
</dbReference>
<dbReference type="GO" id="GO:0006508">
    <property type="term" value="P:proteolysis"/>
    <property type="evidence" value="ECO:0007669"/>
    <property type="project" value="UniProtKB-KW"/>
</dbReference>
<feature type="domain" description="Oligopeptidase A N-terminal" evidence="11">
    <location>
        <begin position="30"/>
        <end position="155"/>
    </location>
</feature>
<dbReference type="GO" id="GO:0046872">
    <property type="term" value="F:metal ion binding"/>
    <property type="evidence" value="ECO:0007669"/>
    <property type="project" value="UniProtKB-UniRule"/>
</dbReference>
<name>A0A6G0XMV3_9STRA</name>
<comment type="similarity">
    <text evidence="1 9">Belongs to the peptidase M3 family.</text>
</comment>
<keyword evidence="13" id="KW-1185">Reference proteome</keyword>
<organism evidence="12 13">
    <name type="scientific">Aphanomyces euteiches</name>
    <dbReference type="NCBI Taxonomy" id="100861"/>
    <lineage>
        <taxon>Eukaryota</taxon>
        <taxon>Sar</taxon>
        <taxon>Stramenopiles</taxon>
        <taxon>Oomycota</taxon>
        <taxon>Saprolegniomycetes</taxon>
        <taxon>Saprolegniales</taxon>
        <taxon>Verrucalvaceae</taxon>
        <taxon>Aphanomyces</taxon>
    </lineage>
</organism>
<keyword evidence="3 9" id="KW-0479">Metal-binding</keyword>
<dbReference type="SUPFAM" id="SSF55486">
    <property type="entry name" value="Metalloproteases ('zincins'), catalytic domain"/>
    <property type="match status" value="1"/>
</dbReference>
<evidence type="ECO:0000256" key="6">
    <source>
        <dbReference type="ARBA" id="ARBA00023049"/>
    </source>
</evidence>
<feature type="domain" description="Peptidase M3A/M3B catalytic" evidence="10">
    <location>
        <begin position="236"/>
        <end position="698"/>
    </location>
</feature>
<dbReference type="PANTHER" id="PTHR11804:SF83">
    <property type="entry name" value="LD37516P"/>
    <property type="match status" value="1"/>
</dbReference>
<dbReference type="InterPro" id="IPR045666">
    <property type="entry name" value="OpdA_N"/>
</dbReference>